<name>A0A5C5UQ80_9CORY</name>
<protein>
    <submittedName>
        <fullName evidence="2">Uncharacterized protein</fullName>
    </submittedName>
</protein>
<dbReference type="Proteomes" id="UP000320791">
    <property type="component" value="Unassembled WGS sequence"/>
</dbReference>
<proteinExistence type="predicted"/>
<accession>A0A5C5UQ80</accession>
<gene>
    <name evidence="2" type="ORF">FRX94_02570</name>
</gene>
<evidence type="ECO:0000313" key="2">
    <source>
        <dbReference type="EMBL" id="TWT28474.1"/>
    </source>
</evidence>
<reference evidence="2 3" key="1">
    <citation type="submission" date="2019-08" db="EMBL/GenBank/DDBJ databases">
        <authorList>
            <person name="Lei W."/>
        </authorList>
    </citation>
    <scope>NUCLEOTIDE SEQUENCE [LARGE SCALE GENOMIC DNA]</scope>
    <source>
        <strain evidence="2 3">CCUG 58627</strain>
    </source>
</reference>
<keyword evidence="1" id="KW-0472">Membrane</keyword>
<dbReference type="RefSeq" id="WP_146323559.1">
    <property type="nucleotide sequence ID" value="NZ_BAABLR010000014.1"/>
</dbReference>
<dbReference type="OrthoDB" id="5379188at2"/>
<dbReference type="AlphaFoldDB" id="A0A5C5UQ80"/>
<feature type="transmembrane region" description="Helical" evidence="1">
    <location>
        <begin position="13"/>
        <end position="42"/>
    </location>
</feature>
<evidence type="ECO:0000313" key="3">
    <source>
        <dbReference type="Proteomes" id="UP000320791"/>
    </source>
</evidence>
<keyword evidence="3" id="KW-1185">Reference proteome</keyword>
<keyword evidence="1" id="KW-0812">Transmembrane</keyword>
<sequence>MAVFGAASISGCVVMLGVVGVVEIVSIVSTVISAGALGAVVVQIRSDSAYRRAEEEIRKALLRKVFAKMVSAWVEQPDQRRITVQNRADQPIYHVVVRLVLKGADGVTVLRQIPEYVVSPGRYTLEIGEVDVGPRSTFWVDIVFRDVLGNCWWRDCDGVLHELTVSSFGFAGVVEPFRTGQYVRVD</sequence>
<keyword evidence="1" id="KW-1133">Transmembrane helix</keyword>
<dbReference type="EMBL" id="VOHM01000004">
    <property type="protein sequence ID" value="TWT28474.1"/>
    <property type="molecule type" value="Genomic_DNA"/>
</dbReference>
<organism evidence="2 3">
    <name type="scientific">Corynebacterium canis</name>
    <dbReference type="NCBI Taxonomy" id="679663"/>
    <lineage>
        <taxon>Bacteria</taxon>
        <taxon>Bacillati</taxon>
        <taxon>Actinomycetota</taxon>
        <taxon>Actinomycetes</taxon>
        <taxon>Mycobacteriales</taxon>
        <taxon>Corynebacteriaceae</taxon>
        <taxon>Corynebacterium</taxon>
    </lineage>
</organism>
<comment type="caution">
    <text evidence="2">The sequence shown here is derived from an EMBL/GenBank/DDBJ whole genome shotgun (WGS) entry which is preliminary data.</text>
</comment>
<evidence type="ECO:0000256" key="1">
    <source>
        <dbReference type="SAM" id="Phobius"/>
    </source>
</evidence>